<dbReference type="Gene3D" id="2.40.128.290">
    <property type="entry name" value="Uncharacterised protein Atu4866, PF11512"/>
    <property type="match status" value="1"/>
</dbReference>
<dbReference type="EMBL" id="BMGB01000002">
    <property type="protein sequence ID" value="GGB13368.1"/>
    <property type="molecule type" value="Genomic_DNA"/>
</dbReference>
<keyword evidence="2" id="KW-1185">Reference proteome</keyword>
<reference evidence="1" key="2">
    <citation type="submission" date="2020-09" db="EMBL/GenBank/DDBJ databases">
        <authorList>
            <person name="Sun Q."/>
            <person name="Zhou Y."/>
        </authorList>
    </citation>
    <scope>NUCLEOTIDE SEQUENCE</scope>
    <source>
        <strain evidence="1">CGMCC 1.12813</strain>
    </source>
</reference>
<gene>
    <name evidence="1" type="ORF">GCM10010979_29740</name>
</gene>
<comment type="caution">
    <text evidence="1">The sequence shown here is derived from an EMBL/GenBank/DDBJ whole genome shotgun (WGS) entry which is preliminary data.</text>
</comment>
<dbReference type="Pfam" id="PF11512">
    <property type="entry name" value="Atu4866"/>
    <property type="match status" value="1"/>
</dbReference>
<evidence type="ECO:0000313" key="1">
    <source>
        <dbReference type="EMBL" id="GGB13368.1"/>
    </source>
</evidence>
<evidence type="ECO:0000313" key="2">
    <source>
        <dbReference type="Proteomes" id="UP000606922"/>
    </source>
</evidence>
<dbReference type="AlphaFoldDB" id="A0A916WLJ0"/>
<name>A0A916WLJ0_9MICO</name>
<dbReference type="RefSeq" id="WP_188511547.1">
    <property type="nucleotide sequence ID" value="NZ_BMGB01000002.1"/>
</dbReference>
<organism evidence="1 2">
    <name type="scientific">Conyzicola nivalis</name>
    <dbReference type="NCBI Taxonomy" id="1477021"/>
    <lineage>
        <taxon>Bacteria</taxon>
        <taxon>Bacillati</taxon>
        <taxon>Actinomycetota</taxon>
        <taxon>Actinomycetes</taxon>
        <taxon>Micrococcales</taxon>
        <taxon>Microbacteriaceae</taxon>
        <taxon>Conyzicola</taxon>
    </lineage>
</organism>
<dbReference type="Proteomes" id="UP000606922">
    <property type="component" value="Unassembled WGS sequence"/>
</dbReference>
<proteinExistence type="predicted"/>
<reference evidence="1" key="1">
    <citation type="journal article" date="2014" name="Int. J. Syst. Evol. Microbiol.">
        <title>Complete genome sequence of Corynebacterium casei LMG S-19264T (=DSM 44701T), isolated from a smear-ripened cheese.</title>
        <authorList>
            <consortium name="US DOE Joint Genome Institute (JGI-PGF)"/>
            <person name="Walter F."/>
            <person name="Albersmeier A."/>
            <person name="Kalinowski J."/>
            <person name="Ruckert C."/>
        </authorList>
    </citation>
    <scope>NUCLEOTIDE SEQUENCE</scope>
    <source>
        <strain evidence="1">CGMCC 1.12813</strain>
    </source>
</reference>
<dbReference type="InterPro" id="IPR038646">
    <property type="entry name" value="Atu4866-like_sf"/>
</dbReference>
<sequence length="85" mass="9597">MTATPVATHPFVGLWVTADGRIRQRLLPGGRYTEARGNREGAYTGDYRVEGSMIYYRDDTGFSADGEFRDDVLYHAGMVMFRRNG</sequence>
<accession>A0A916WLJ0</accession>
<dbReference type="InterPro" id="IPR020955">
    <property type="entry name" value="Uncharacterised_Atu4866"/>
</dbReference>
<protein>
    <submittedName>
        <fullName evidence="1">Uncharacterized protein</fullName>
    </submittedName>
</protein>